<evidence type="ECO:0000259" key="3">
    <source>
        <dbReference type="SMART" id="SM01043"/>
    </source>
</evidence>
<dbReference type="STRING" id="520762.AN619_09850"/>
<dbReference type="GO" id="GO:0003677">
    <property type="term" value="F:DNA binding"/>
    <property type="evidence" value="ECO:0007669"/>
    <property type="project" value="InterPro"/>
</dbReference>
<dbReference type="EMBL" id="LOEE01000027">
    <property type="protein sequence ID" value="KXG76454.1"/>
    <property type="molecule type" value="Genomic_DNA"/>
</dbReference>
<dbReference type="InterPro" id="IPR019734">
    <property type="entry name" value="TPR_rpt"/>
</dbReference>
<dbReference type="GO" id="GO:0005524">
    <property type="term" value="F:ATP binding"/>
    <property type="evidence" value="ECO:0007669"/>
    <property type="project" value="UniProtKB-KW"/>
</dbReference>
<dbReference type="InterPro" id="IPR036388">
    <property type="entry name" value="WH-like_DNA-bd_sf"/>
</dbReference>
<name>A0A140L7C9_9FIRM</name>
<dbReference type="PANTHER" id="PTHR16305">
    <property type="entry name" value="TESTICULAR SOLUBLE ADENYLYL CYCLASE"/>
    <property type="match status" value="1"/>
</dbReference>
<evidence type="ECO:0000313" key="5">
    <source>
        <dbReference type="Proteomes" id="UP000070456"/>
    </source>
</evidence>
<evidence type="ECO:0000256" key="2">
    <source>
        <dbReference type="ARBA" id="ARBA00022840"/>
    </source>
</evidence>
<dbReference type="InterPro" id="IPR016032">
    <property type="entry name" value="Sig_transdc_resp-reg_C-effctor"/>
</dbReference>
<organism evidence="4 5">
    <name type="scientific">Thermotalea metallivorans</name>
    <dbReference type="NCBI Taxonomy" id="520762"/>
    <lineage>
        <taxon>Bacteria</taxon>
        <taxon>Bacillati</taxon>
        <taxon>Bacillota</taxon>
        <taxon>Clostridia</taxon>
        <taxon>Peptostreptococcales</taxon>
        <taxon>Thermotaleaceae</taxon>
        <taxon>Thermotalea</taxon>
    </lineage>
</organism>
<dbReference type="Proteomes" id="UP000070456">
    <property type="component" value="Unassembled WGS sequence"/>
</dbReference>
<comment type="caution">
    <text evidence="4">The sequence shown here is derived from an EMBL/GenBank/DDBJ whole genome shotgun (WGS) entry which is preliminary data.</text>
</comment>
<accession>A0A140L7C9</accession>
<dbReference type="SUPFAM" id="SSF48452">
    <property type="entry name" value="TPR-like"/>
    <property type="match status" value="3"/>
</dbReference>
<reference evidence="4 5" key="1">
    <citation type="submission" date="2015-12" db="EMBL/GenBank/DDBJ databases">
        <title>Draft genome sequence of the thermoanaerobe Thermotalea metallivorans, an isolate from the runoff channel of the Great Artesian Basin, Australia.</title>
        <authorList>
            <person name="Patel B.K."/>
        </authorList>
    </citation>
    <scope>NUCLEOTIDE SEQUENCE [LARGE SCALE GENOMIC DNA]</scope>
    <source>
        <strain evidence="4 5">B2-1</strain>
    </source>
</reference>
<dbReference type="OrthoDB" id="190810at2"/>
<dbReference type="Gene3D" id="3.40.50.300">
    <property type="entry name" value="P-loop containing nucleotide triphosphate hydrolases"/>
    <property type="match status" value="1"/>
</dbReference>
<evidence type="ECO:0000313" key="4">
    <source>
        <dbReference type="EMBL" id="KXG76454.1"/>
    </source>
</evidence>
<protein>
    <recommendedName>
        <fullName evidence="3">Bacterial transcriptional activator domain-containing protein</fullName>
    </recommendedName>
</protein>
<dbReference type="Pfam" id="PF13191">
    <property type="entry name" value="AAA_16"/>
    <property type="match status" value="1"/>
</dbReference>
<dbReference type="RefSeq" id="WP_068555356.1">
    <property type="nucleotide sequence ID" value="NZ_LOEE01000027.1"/>
</dbReference>
<dbReference type="Gene3D" id="1.10.10.10">
    <property type="entry name" value="Winged helix-like DNA-binding domain superfamily/Winged helix DNA-binding domain"/>
    <property type="match status" value="1"/>
</dbReference>
<dbReference type="InterPro" id="IPR027417">
    <property type="entry name" value="P-loop_NTPase"/>
</dbReference>
<dbReference type="InterPro" id="IPR041664">
    <property type="entry name" value="AAA_16"/>
</dbReference>
<evidence type="ECO:0000256" key="1">
    <source>
        <dbReference type="ARBA" id="ARBA00022741"/>
    </source>
</evidence>
<dbReference type="AlphaFoldDB" id="A0A140L7C9"/>
<proteinExistence type="predicted"/>
<dbReference type="SMART" id="SM01043">
    <property type="entry name" value="BTAD"/>
    <property type="match status" value="1"/>
</dbReference>
<dbReference type="SUPFAM" id="SSF46894">
    <property type="entry name" value="C-terminal effector domain of the bipartite response regulators"/>
    <property type="match status" value="1"/>
</dbReference>
<dbReference type="GO" id="GO:0006355">
    <property type="term" value="P:regulation of DNA-templated transcription"/>
    <property type="evidence" value="ECO:0007669"/>
    <property type="project" value="InterPro"/>
</dbReference>
<keyword evidence="5" id="KW-1185">Reference proteome</keyword>
<dbReference type="PANTHER" id="PTHR16305:SF28">
    <property type="entry name" value="GUANYLATE CYCLASE DOMAIN-CONTAINING PROTEIN"/>
    <property type="match status" value="1"/>
</dbReference>
<sequence length="1022" mass="119354">MGKGVATLLGTPKILYNGQQIAFPFRKAEALFYYLLIKRQATRDELVNLLWAEVDEDVAKKNLRNAVYMIRKVFHDDVFLSPQRAVILLNDEIQWEIDVETFLHGEGPESIAAYRGEFLCGLLVKDAENFEEWLFQSREGYRDIYIHKLHREIRKCIEAKNYPQGEVYCKLLMQADEFNEEAYRTLMMIYGEGGQFNKGVEVYHRLVELLHKELSISPDLKTVEVFETLLKRKRAKERQNKENCCTEFFYGRERELQQLNQNHDQFLQGENASSVVILGEAGIGKSRLMERFLKSVNLEGVWVLDAYCYQAEENYWLKPWQGIFQKLARIIEKENIEIPKIWRSIVNYIFPIFDTEAKMADINPVEKADIFQYQVVEKVILNILQKVAQCKKLILCFEDLQWIDDRSLSLLRNLLLEDRNHSLLAIITCRKGYGDKAERFIAEMGCYDLIEKIELHRLNRQETIDFASALLPTYRLTEELKEMMYKETEGNIFFLVEFLNSLRHNIHCHGMSSKMKDVLKSRFFNVSQEGQKILNMASIFFDKVTLGDLQYLSGKNELELMDIIEELQRKCLLREMGEGEEIGFVFTHQKLREYVYGEMSLARRRILHHRAAEFLEKKLENNKTDMFLYSRLIYHFSNGGNKLAALQYSIKNLEEYLAFSHEIFPVLHDAHGTEGRYLYLPPEQTAVKLKELEILLQEVKEESGDREMVKALEISFLHMMGRFYIRQGEYTRGLALIQKMMDLSLHCRDFPMVLKGYRQMIYYCINTQNTEAMETYLSEALKIAEESGEKGEIGILLRLKGLLRIMEGKYKEAEAFLKKAILIFKTLNDPGKYILNIAASYNFIGESKRHQCQFHKAVYYYDKAISICEEKNMICGLTVFYTNGGQAAFDMEDYDKARYYLNKALNLYSQLDALWGRSTANGYAALLLVREGKYEEALQHLIKAEENAQKLKNPYEMGLVDRVKAEISARMIKNAPLKKVFAGYLSKTVEEYCTEAINLLGTRLNCYESKRLEALRNMHISQ</sequence>
<dbReference type="InterPro" id="IPR005158">
    <property type="entry name" value="BTAD"/>
</dbReference>
<gene>
    <name evidence="4" type="ORF">AN619_09850</name>
</gene>
<keyword evidence="2" id="KW-0067">ATP-binding</keyword>
<dbReference type="InterPro" id="IPR011990">
    <property type="entry name" value="TPR-like_helical_dom_sf"/>
</dbReference>
<dbReference type="PATRIC" id="fig|520762.4.peg.1099"/>
<feature type="domain" description="Bacterial transcriptional activator" evidence="3">
    <location>
        <begin position="97"/>
        <end position="230"/>
    </location>
</feature>
<dbReference type="SMART" id="SM00028">
    <property type="entry name" value="TPR"/>
    <property type="match status" value="5"/>
</dbReference>
<dbReference type="Pfam" id="PF03704">
    <property type="entry name" value="BTAD"/>
    <property type="match status" value="1"/>
</dbReference>
<dbReference type="SUPFAM" id="SSF52540">
    <property type="entry name" value="P-loop containing nucleoside triphosphate hydrolases"/>
    <property type="match status" value="1"/>
</dbReference>
<keyword evidence="1" id="KW-0547">Nucleotide-binding</keyword>
<dbReference type="GO" id="GO:0005737">
    <property type="term" value="C:cytoplasm"/>
    <property type="evidence" value="ECO:0007669"/>
    <property type="project" value="TreeGrafter"/>
</dbReference>
<dbReference type="Gene3D" id="1.25.40.10">
    <property type="entry name" value="Tetratricopeptide repeat domain"/>
    <property type="match status" value="3"/>
</dbReference>
<dbReference type="GO" id="GO:0004016">
    <property type="term" value="F:adenylate cyclase activity"/>
    <property type="evidence" value="ECO:0007669"/>
    <property type="project" value="TreeGrafter"/>
</dbReference>